<name>A0A3R8YRQ6_9BURK</name>
<dbReference type="PROSITE" id="PS51007">
    <property type="entry name" value="CYTC"/>
    <property type="match status" value="1"/>
</dbReference>
<reference evidence="6 7" key="1">
    <citation type="submission" date="2018-12" db="EMBL/GenBank/DDBJ databases">
        <title>The whole draft genome of Aquabacterium sp. SJQ9.</title>
        <authorList>
            <person name="Sun L."/>
            <person name="Gao X."/>
            <person name="Chen W."/>
            <person name="Huang K."/>
        </authorList>
    </citation>
    <scope>NUCLEOTIDE SEQUENCE [LARGE SCALE GENOMIC DNA]</scope>
    <source>
        <strain evidence="6 7">SJQ9</strain>
    </source>
</reference>
<comment type="caution">
    <text evidence="6">The sequence shown here is derived from an EMBL/GenBank/DDBJ whole genome shotgun (WGS) entry which is preliminary data.</text>
</comment>
<dbReference type="Proteomes" id="UP000269265">
    <property type="component" value="Unassembled WGS sequence"/>
</dbReference>
<dbReference type="Pfam" id="PF21419">
    <property type="entry name" value="RoxA-like_Cyt-c"/>
    <property type="match status" value="1"/>
</dbReference>
<dbReference type="EMBL" id="RSED01000001">
    <property type="protein sequence ID" value="RRS06421.1"/>
    <property type="molecule type" value="Genomic_DNA"/>
</dbReference>
<dbReference type="PANTHER" id="PTHR30600">
    <property type="entry name" value="CYTOCHROME C PEROXIDASE-RELATED"/>
    <property type="match status" value="1"/>
</dbReference>
<feature type="domain" description="Cytochrome c" evidence="5">
    <location>
        <begin position="311"/>
        <end position="619"/>
    </location>
</feature>
<dbReference type="Gene3D" id="1.10.760.10">
    <property type="entry name" value="Cytochrome c-like domain"/>
    <property type="match status" value="1"/>
</dbReference>
<protein>
    <recommendedName>
        <fullName evidence="5">Cytochrome c domain-containing protein</fullName>
    </recommendedName>
</protein>
<dbReference type="AlphaFoldDB" id="A0A3R8YRQ6"/>
<evidence type="ECO:0000313" key="6">
    <source>
        <dbReference type="EMBL" id="RRS06421.1"/>
    </source>
</evidence>
<sequence length="619" mass="68750">MLVKEGVNKPGTAIQFNAFYVDLHNPPEPYVAKLPARPQTCGQYRAAAYRGYKYITGKQYFQPFSTATGYANLWKVWGLKSRPADFDEQVIKRYGYTSAEYRNPYPLPGEDPNKTNGGSGQLPLGFMQDKGKDGKWNGLVGVTCSACHDSRVGNPGERPFAWGRSNDANDAGVTQSDIFRANGVTAVLQLAPIPWSVGRGTTDAIGIVDALPAIWDMDSILLSPSLMEWFPSHAAGMSKAPHWWHRAWKPRQFWDGALTSDNVRSEMAFAVANVMRSAAERRAIYYEFEDINIWLISLSPPKWDQGPIDTPLAEKGAVIFHERDLWANGANAGIPKQPGNGSCASCHGVYSPRHAANPSFLPDPRLKGVAGVITPYETILTDDKRVGLMQDERKRRAWQTSWFAYNELNPKWKGWNDNQLISQLRRIPRRTYDLGYGAPPTYSPTGPNEWLKPFGYVAPPLYGAWQGAPYFHNGSVPTLWDVLQPSSARPKIWQRQYTAPGIGGKNQGYDASLASYDFKKLGWKVKDLPCNNSQATASPYLPCSNGMATIDQLFAGIANAVGANNSLAYQSPPPVTDKQIQSRMVFNSHLYGQGNGGHDFVQSLTDEERWALLEYLKTL</sequence>
<proteinExistence type="predicted"/>
<evidence type="ECO:0000256" key="4">
    <source>
        <dbReference type="PROSITE-ProRule" id="PRU00433"/>
    </source>
</evidence>
<accession>A0A3R8YRQ6</accession>
<dbReference type="InterPro" id="IPR051395">
    <property type="entry name" value="Cytochrome_c_Peroxidase/MauG"/>
</dbReference>
<evidence type="ECO:0000256" key="3">
    <source>
        <dbReference type="ARBA" id="ARBA00023004"/>
    </source>
</evidence>
<dbReference type="GO" id="GO:0046872">
    <property type="term" value="F:metal ion binding"/>
    <property type="evidence" value="ECO:0007669"/>
    <property type="project" value="UniProtKB-KW"/>
</dbReference>
<keyword evidence="3 4" id="KW-0408">Iron</keyword>
<keyword evidence="1 4" id="KW-0349">Heme</keyword>
<organism evidence="6 7">
    <name type="scientific">Aquabacterium soli</name>
    <dbReference type="NCBI Taxonomy" id="2493092"/>
    <lineage>
        <taxon>Bacteria</taxon>
        <taxon>Pseudomonadati</taxon>
        <taxon>Pseudomonadota</taxon>
        <taxon>Betaproteobacteria</taxon>
        <taxon>Burkholderiales</taxon>
        <taxon>Aquabacterium</taxon>
    </lineage>
</organism>
<dbReference type="GO" id="GO:0004130">
    <property type="term" value="F:cytochrome-c peroxidase activity"/>
    <property type="evidence" value="ECO:0007669"/>
    <property type="project" value="TreeGrafter"/>
</dbReference>
<evidence type="ECO:0000259" key="5">
    <source>
        <dbReference type="PROSITE" id="PS51007"/>
    </source>
</evidence>
<gene>
    <name evidence="6" type="ORF">EIP75_00265</name>
</gene>
<evidence type="ECO:0000313" key="7">
    <source>
        <dbReference type="Proteomes" id="UP000269265"/>
    </source>
</evidence>
<dbReference type="InterPro" id="IPR009056">
    <property type="entry name" value="Cyt_c-like_dom"/>
</dbReference>
<dbReference type="GO" id="GO:0009055">
    <property type="term" value="F:electron transfer activity"/>
    <property type="evidence" value="ECO:0007669"/>
    <property type="project" value="InterPro"/>
</dbReference>
<dbReference type="PANTHER" id="PTHR30600:SF9">
    <property type="entry name" value="BLR7738 PROTEIN"/>
    <property type="match status" value="1"/>
</dbReference>
<keyword evidence="2 4" id="KW-0479">Metal-binding</keyword>
<dbReference type="InterPro" id="IPR036909">
    <property type="entry name" value="Cyt_c-like_dom_sf"/>
</dbReference>
<evidence type="ECO:0000256" key="1">
    <source>
        <dbReference type="ARBA" id="ARBA00022617"/>
    </source>
</evidence>
<dbReference type="OrthoDB" id="9805202at2"/>
<evidence type="ECO:0000256" key="2">
    <source>
        <dbReference type="ARBA" id="ARBA00022723"/>
    </source>
</evidence>
<dbReference type="SUPFAM" id="SSF46626">
    <property type="entry name" value="Cytochrome c"/>
    <property type="match status" value="1"/>
</dbReference>
<dbReference type="GO" id="GO:0020037">
    <property type="term" value="F:heme binding"/>
    <property type="evidence" value="ECO:0007669"/>
    <property type="project" value="InterPro"/>
</dbReference>
<keyword evidence="7" id="KW-1185">Reference proteome</keyword>